<reference evidence="7 8" key="1">
    <citation type="journal article" date="2019" name="Appl. Microbiol. Biotechnol.">
        <title>Genome sequence of Isaria javanica and comparative genome analysis insights into family S53 peptidase evolution in fungal entomopathogens.</title>
        <authorList>
            <person name="Lin R."/>
            <person name="Zhang X."/>
            <person name="Xin B."/>
            <person name="Zou M."/>
            <person name="Gao Y."/>
            <person name="Qin F."/>
            <person name="Hu Q."/>
            <person name="Xie B."/>
            <person name="Cheng X."/>
        </authorList>
    </citation>
    <scope>NUCLEOTIDE SEQUENCE [LARGE SCALE GENOMIC DNA]</scope>
    <source>
        <strain evidence="7 8">IJ1G</strain>
    </source>
</reference>
<dbReference type="InterPro" id="IPR008758">
    <property type="entry name" value="Peptidase_S28"/>
</dbReference>
<dbReference type="FunFam" id="3.40.50.1820:FF:000251">
    <property type="entry name" value="Extracelular serine carboxypeptidase, putative"/>
    <property type="match status" value="1"/>
</dbReference>
<evidence type="ECO:0000256" key="3">
    <source>
        <dbReference type="ARBA" id="ARBA00022729"/>
    </source>
</evidence>
<proteinExistence type="inferred from homology"/>
<protein>
    <submittedName>
        <fullName evidence="7">Extracelular serine carboxypeptidase</fullName>
    </submittedName>
</protein>
<dbReference type="InterPro" id="IPR029058">
    <property type="entry name" value="AB_hydrolase_fold"/>
</dbReference>
<keyword evidence="7" id="KW-0121">Carboxypeptidase</keyword>
<evidence type="ECO:0000256" key="1">
    <source>
        <dbReference type="ARBA" id="ARBA00011079"/>
    </source>
</evidence>
<keyword evidence="8" id="KW-1185">Reference proteome</keyword>
<accession>A0A545VE78</accession>
<evidence type="ECO:0000313" key="7">
    <source>
        <dbReference type="EMBL" id="TQW00028.1"/>
    </source>
</evidence>
<keyword evidence="5" id="KW-0325">Glycoprotein</keyword>
<organism evidence="7 8">
    <name type="scientific">Cordyceps javanica</name>
    <dbReference type="NCBI Taxonomy" id="43265"/>
    <lineage>
        <taxon>Eukaryota</taxon>
        <taxon>Fungi</taxon>
        <taxon>Dikarya</taxon>
        <taxon>Ascomycota</taxon>
        <taxon>Pezizomycotina</taxon>
        <taxon>Sordariomycetes</taxon>
        <taxon>Hypocreomycetidae</taxon>
        <taxon>Hypocreales</taxon>
        <taxon>Cordycipitaceae</taxon>
        <taxon>Cordyceps</taxon>
    </lineage>
</organism>
<keyword evidence="4" id="KW-0378">Hydrolase</keyword>
<gene>
    <name evidence="7" type="ORF">IF1G_02242</name>
</gene>
<dbReference type="Pfam" id="PF05577">
    <property type="entry name" value="Peptidase_S28"/>
    <property type="match status" value="2"/>
</dbReference>
<dbReference type="GO" id="GO:0006508">
    <property type="term" value="P:proteolysis"/>
    <property type="evidence" value="ECO:0007669"/>
    <property type="project" value="UniProtKB-KW"/>
</dbReference>
<dbReference type="Gene3D" id="3.40.50.1820">
    <property type="entry name" value="alpha/beta hydrolase"/>
    <property type="match status" value="2"/>
</dbReference>
<dbReference type="EMBL" id="SPUK01000002">
    <property type="protein sequence ID" value="TQW00028.1"/>
    <property type="molecule type" value="Genomic_DNA"/>
</dbReference>
<feature type="chain" id="PRO_5021823324" evidence="6">
    <location>
        <begin position="21"/>
        <end position="561"/>
    </location>
</feature>
<dbReference type="PANTHER" id="PTHR11010:SF117">
    <property type="entry name" value="SERINE PROTEASE 16"/>
    <property type="match status" value="1"/>
</dbReference>
<dbReference type="GO" id="GO:0070008">
    <property type="term" value="F:serine-type exopeptidase activity"/>
    <property type="evidence" value="ECO:0007669"/>
    <property type="project" value="InterPro"/>
</dbReference>
<dbReference type="Proteomes" id="UP000315783">
    <property type="component" value="Unassembled WGS sequence"/>
</dbReference>
<dbReference type="GO" id="GO:0004180">
    <property type="term" value="F:carboxypeptidase activity"/>
    <property type="evidence" value="ECO:0007669"/>
    <property type="project" value="UniProtKB-KW"/>
</dbReference>
<name>A0A545VE78_9HYPO</name>
<feature type="signal peptide" evidence="6">
    <location>
        <begin position="1"/>
        <end position="20"/>
    </location>
</feature>
<dbReference type="AlphaFoldDB" id="A0A545VE78"/>
<evidence type="ECO:0000256" key="5">
    <source>
        <dbReference type="ARBA" id="ARBA00023180"/>
    </source>
</evidence>
<evidence type="ECO:0000256" key="4">
    <source>
        <dbReference type="ARBA" id="ARBA00022801"/>
    </source>
</evidence>
<dbReference type="GO" id="GO:0008239">
    <property type="term" value="F:dipeptidyl-peptidase activity"/>
    <property type="evidence" value="ECO:0007669"/>
    <property type="project" value="TreeGrafter"/>
</dbReference>
<evidence type="ECO:0000313" key="8">
    <source>
        <dbReference type="Proteomes" id="UP000315783"/>
    </source>
</evidence>
<evidence type="ECO:0000256" key="6">
    <source>
        <dbReference type="SAM" id="SignalP"/>
    </source>
</evidence>
<dbReference type="SUPFAM" id="SSF53474">
    <property type="entry name" value="alpha/beta-Hydrolases"/>
    <property type="match status" value="1"/>
</dbReference>
<sequence length="561" mass="62245">MRVSLLVSLPAVCLAGSATAAFHAAPAYLNAAAATTAAAAAANEDGRPPGVSPRIKAYNLSVPVDHFHNESKYAPHSDDSYPLRYWLDTSYYRPGGPVIVLHSGEFDSAGRLAYLDHGIVPILAKATGGVGLVLEHRYYGTSWPVPDASTANMRFLTTDQALADTAYFARHASFPGLEHIDLTAQATPWILYGGSYAGGFAAMARKLYPDVYWGAISSSGVTAAVEKFWQYHEAFRNFAPAGCSEAQQALTAIVDAILFGGKPDEVDALKNMFHLDGLQDDEFGHVITGPLSGLQSTNWATEDDGDALSFYCAAITSTARLFASTAHLEAKARHFTKLAGHDRDLELRSAQLLNWAGYTRNMDKKAKRSSCKGLTNPQCYSNRHLPDETAITNNMYRPWLWQTCTEWGYFQNGDHVPEDRLPLLSRAVTVEYSTINCRRFFNITTPPDVDIINRHGGFNFSYPRLAIIDGMQDPWRAATPHADGQPERVSTTSEPYLMIDWGVHHWDEFGPRPGLDEEGLPPRQVVDNQRQQVEFVQAWLKEWHEEKEQEKEKGKETFLEL</sequence>
<comment type="caution">
    <text evidence="7">The sequence shown here is derived from an EMBL/GenBank/DDBJ whole genome shotgun (WGS) entry which is preliminary data.</text>
</comment>
<dbReference type="OrthoDB" id="1735038at2759"/>
<dbReference type="PANTHER" id="PTHR11010">
    <property type="entry name" value="PROTEASE S28 PRO-X CARBOXYPEPTIDASE-RELATED"/>
    <property type="match status" value="1"/>
</dbReference>
<evidence type="ECO:0000256" key="2">
    <source>
        <dbReference type="ARBA" id="ARBA00022670"/>
    </source>
</evidence>
<comment type="similarity">
    <text evidence="1">Belongs to the peptidase S28 family.</text>
</comment>
<keyword evidence="2" id="KW-0645">Protease</keyword>
<keyword evidence="3 6" id="KW-0732">Signal</keyword>